<accession>A0A0R1GSD5</accession>
<dbReference type="Proteomes" id="UP000051461">
    <property type="component" value="Unassembled WGS sequence"/>
</dbReference>
<dbReference type="InterPro" id="IPR003754">
    <property type="entry name" value="4pyrrol_synth_uPrphyn_synth"/>
</dbReference>
<dbReference type="OrthoDB" id="2294987at2"/>
<dbReference type="RefSeq" id="WP_057904920.1">
    <property type="nucleotide sequence ID" value="NZ_AZDA01000090.1"/>
</dbReference>
<organism evidence="2 3">
    <name type="scientific">Loigolactobacillus bifermentans DSM 20003</name>
    <dbReference type="NCBI Taxonomy" id="1423726"/>
    <lineage>
        <taxon>Bacteria</taxon>
        <taxon>Bacillati</taxon>
        <taxon>Bacillota</taxon>
        <taxon>Bacilli</taxon>
        <taxon>Lactobacillales</taxon>
        <taxon>Lactobacillaceae</taxon>
        <taxon>Loigolactobacillus</taxon>
    </lineage>
</organism>
<reference evidence="2 3" key="1">
    <citation type="journal article" date="2015" name="Genome Announc.">
        <title>Expanding the biotechnology potential of lactobacilli through comparative genomics of 213 strains and associated genera.</title>
        <authorList>
            <person name="Sun Z."/>
            <person name="Harris H.M."/>
            <person name="McCann A."/>
            <person name="Guo C."/>
            <person name="Argimon S."/>
            <person name="Zhang W."/>
            <person name="Yang X."/>
            <person name="Jeffery I.B."/>
            <person name="Cooney J.C."/>
            <person name="Kagawa T.F."/>
            <person name="Liu W."/>
            <person name="Song Y."/>
            <person name="Salvetti E."/>
            <person name="Wrobel A."/>
            <person name="Rasinkangas P."/>
            <person name="Parkhill J."/>
            <person name="Rea M.C."/>
            <person name="O'Sullivan O."/>
            <person name="Ritari J."/>
            <person name="Douillard F.P."/>
            <person name="Paul Ross R."/>
            <person name="Yang R."/>
            <person name="Briner A.E."/>
            <person name="Felis G.E."/>
            <person name="de Vos W.M."/>
            <person name="Barrangou R."/>
            <person name="Klaenhammer T.R."/>
            <person name="Caufield P.W."/>
            <person name="Cui Y."/>
            <person name="Zhang H."/>
            <person name="O'Toole P.W."/>
        </authorList>
    </citation>
    <scope>NUCLEOTIDE SEQUENCE [LARGE SCALE GENOMIC DNA]</scope>
    <source>
        <strain evidence="2 3">DSM 20003</strain>
    </source>
</reference>
<dbReference type="GO" id="GO:0033014">
    <property type="term" value="P:tetrapyrrole biosynthetic process"/>
    <property type="evidence" value="ECO:0007669"/>
    <property type="project" value="InterPro"/>
</dbReference>
<proteinExistence type="predicted"/>
<dbReference type="AlphaFoldDB" id="A0A0R1GSD5"/>
<dbReference type="Gene3D" id="3.40.50.10090">
    <property type="match status" value="2"/>
</dbReference>
<evidence type="ECO:0000313" key="2">
    <source>
        <dbReference type="EMBL" id="KRK34660.1"/>
    </source>
</evidence>
<dbReference type="InterPro" id="IPR036108">
    <property type="entry name" value="4pyrrol_syn_uPrphyn_synt_sf"/>
</dbReference>
<name>A0A0R1GSD5_9LACO</name>
<keyword evidence="3" id="KW-1185">Reference proteome</keyword>
<evidence type="ECO:0000259" key="1">
    <source>
        <dbReference type="Pfam" id="PF02602"/>
    </source>
</evidence>
<dbReference type="GO" id="GO:0004852">
    <property type="term" value="F:uroporphyrinogen-III synthase activity"/>
    <property type="evidence" value="ECO:0007669"/>
    <property type="project" value="InterPro"/>
</dbReference>
<dbReference type="STRING" id="1423726.FC07_GL000412"/>
<comment type="caution">
    <text evidence="2">The sequence shown here is derived from an EMBL/GenBank/DDBJ whole genome shotgun (WGS) entry which is preliminary data.</text>
</comment>
<dbReference type="Pfam" id="PF02602">
    <property type="entry name" value="HEM4"/>
    <property type="match status" value="1"/>
</dbReference>
<feature type="domain" description="Tetrapyrrole biosynthesis uroporphyrinogen III synthase" evidence="1">
    <location>
        <begin position="23"/>
        <end position="216"/>
    </location>
</feature>
<dbReference type="SUPFAM" id="SSF69618">
    <property type="entry name" value="HemD-like"/>
    <property type="match status" value="1"/>
</dbReference>
<sequence length="236" mass="26590">MAYLLTYPQANVPVALQQQLAPFQPVYYPLRQLTPRPLTAAEQRLIRTSECLVLTSPFGIQCYLQQLQSLNPTAALAVLSPKMAHRLRQAEVSVPIKVAPAAQQRQLYQYLRQQIPTQRVCWLQGDHHPTQPLPPAWHQVTIYTNQWPEKAQQQAQATFKSLQFQKVLVTSPLNLRRLLALKQALPNTFQTSTYYTLGPSTAVLGRQAGLTMVQPPVQQNVLAQMIQLMVAGCTSR</sequence>
<protein>
    <recommendedName>
        <fullName evidence="1">Tetrapyrrole biosynthesis uroporphyrinogen III synthase domain-containing protein</fullName>
    </recommendedName>
</protein>
<dbReference type="EMBL" id="AZDA01000090">
    <property type="protein sequence ID" value="KRK34660.1"/>
    <property type="molecule type" value="Genomic_DNA"/>
</dbReference>
<gene>
    <name evidence="2" type="ORF">FC07_GL000412</name>
</gene>
<dbReference type="PATRIC" id="fig|1423726.3.peg.428"/>
<evidence type="ECO:0000313" key="3">
    <source>
        <dbReference type="Proteomes" id="UP000051461"/>
    </source>
</evidence>